<dbReference type="EMBL" id="HBUF01336788">
    <property type="protein sequence ID" value="CAG6698196.1"/>
    <property type="molecule type" value="Transcribed_RNA"/>
</dbReference>
<keyword evidence="7 15" id="KW-1133">Transmembrane helix</keyword>
<evidence type="ECO:0000256" key="10">
    <source>
        <dbReference type="ARBA" id="ARBA00023136"/>
    </source>
</evidence>
<dbReference type="InterPro" id="IPR043130">
    <property type="entry name" value="CDP-OH_PTrfase_TM_dom"/>
</dbReference>
<evidence type="ECO:0000256" key="3">
    <source>
        <dbReference type="ARBA" id="ARBA00022516"/>
    </source>
</evidence>
<organism evidence="16">
    <name type="scientific">Cacopsylla melanoneura</name>
    <dbReference type="NCBI Taxonomy" id="428564"/>
    <lineage>
        <taxon>Eukaryota</taxon>
        <taxon>Metazoa</taxon>
        <taxon>Ecdysozoa</taxon>
        <taxon>Arthropoda</taxon>
        <taxon>Hexapoda</taxon>
        <taxon>Insecta</taxon>
        <taxon>Pterygota</taxon>
        <taxon>Neoptera</taxon>
        <taxon>Paraneoptera</taxon>
        <taxon>Hemiptera</taxon>
        <taxon>Sternorrhyncha</taxon>
        <taxon>Psylloidea</taxon>
        <taxon>Psyllidae</taxon>
        <taxon>Psyllinae</taxon>
        <taxon>Cacopsylla</taxon>
    </lineage>
</organism>
<evidence type="ECO:0000256" key="1">
    <source>
        <dbReference type="ARBA" id="ARBA00004448"/>
    </source>
</evidence>
<dbReference type="PANTHER" id="PTHR14269:SF60">
    <property type="entry name" value="CARDIOLIPIN SYNTHASE (CMP-FORMING)"/>
    <property type="match status" value="1"/>
</dbReference>
<dbReference type="GO" id="GO:0005743">
    <property type="term" value="C:mitochondrial inner membrane"/>
    <property type="evidence" value="ECO:0007669"/>
    <property type="project" value="UniProtKB-SubCell"/>
</dbReference>
<evidence type="ECO:0000256" key="14">
    <source>
        <dbReference type="ARBA" id="ARBA00047433"/>
    </source>
</evidence>
<comment type="similarity">
    <text evidence="2">Belongs to the CDP-alcohol phosphatidyltransferase class-I family.</text>
</comment>
<keyword evidence="9" id="KW-0496">Mitochondrion</keyword>
<keyword evidence="3" id="KW-0444">Lipid biosynthesis</keyword>
<comment type="catalytic activity">
    <reaction evidence="14">
        <text>a CDP-1,2-diacyl-sn-glycerol + a 1,2-diacyl-sn-glycero-3-phospho-(1'-sn-glycerol) = a cardiolipin + CMP + H(+)</text>
        <dbReference type="Rhea" id="RHEA:32931"/>
        <dbReference type="ChEBI" id="CHEBI:15378"/>
        <dbReference type="ChEBI" id="CHEBI:58332"/>
        <dbReference type="ChEBI" id="CHEBI:60377"/>
        <dbReference type="ChEBI" id="CHEBI:62237"/>
        <dbReference type="ChEBI" id="CHEBI:64716"/>
        <dbReference type="EC" id="2.7.8.41"/>
    </reaction>
</comment>
<dbReference type="PANTHER" id="PTHR14269">
    <property type="entry name" value="CDP-DIACYLGLYCEROL--GLYCEROL-3-PHOSPHATE 3-PHOSPHATIDYLTRANSFERASE-RELATED"/>
    <property type="match status" value="1"/>
</dbReference>
<dbReference type="Gene3D" id="1.20.120.1760">
    <property type="match status" value="1"/>
</dbReference>
<dbReference type="Pfam" id="PF01066">
    <property type="entry name" value="CDP-OH_P_transf"/>
    <property type="match status" value="1"/>
</dbReference>
<accession>A0A8D8XKS5</accession>
<evidence type="ECO:0000256" key="11">
    <source>
        <dbReference type="ARBA" id="ARBA00023209"/>
    </source>
</evidence>
<dbReference type="EMBL" id="HBUF01336787">
    <property type="protein sequence ID" value="CAG6698195.1"/>
    <property type="molecule type" value="Transcribed_RNA"/>
</dbReference>
<dbReference type="GO" id="GO:0032049">
    <property type="term" value="P:cardiolipin biosynthetic process"/>
    <property type="evidence" value="ECO:0007669"/>
    <property type="project" value="TreeGrafter"/>
</dbReference>
<dbReference type="InterPro" id="IPR050324">
    <property type="entry name" value="CDP-alcohol_PTase-I"/>
</dbReference>
<evidence type="ECO:0000256" key="15">
    <source>
        <dbReference type="SAM" id="Phobius"/>
    </source>
</evidence>
<evidence type="ECO:0000313" key="16">
    <source>
        <dbReference type="EMBL" id="CAG6698195.1"/>
    </source>
</evidence>
<keyword evidence="5 15" id="KW-0812">Transmembrane</keyword>
<evidence type="ECO:0000256" key="4">
    <source>
        <dbReference type="ARBA" id="ARBA00022679"/>
    </source>
</evidence>
<evidence type="ECO:0000256" key="7">
    <source>
        <dbReference type="ARBA" id="ARBA00022989"/>
    </source>
</evidence>
<dbReference type="FunFam" id="1.20.120.1760:FF:000005">
    <property type="entry name" value="Cardiolipin synthase 1"/>
    <property type="match status" value="1"/>
</dbReference>
<evidence type="ECO:0000256" key="12">
    <source>
        <dbReference type="ARBA" id="ARBA00023264"/>
    </source>
</evidence>
<comment type="subcellular location">
    <subcellularLocation>
        <location evidence="1">Mitochondrion inner membrane</location>
        <topology evidence="1">Multi-pass membrane protein</topology>
    </subcellularLocation>
</comment>
<dbReference type="EMBL" id="HBUF01366258">
    <property type="protein sequence ID" value="CAG6723721.1"/>
    <property type="molecule type" value="Transcribed_RNA"/>
</dbReference>
<evidence type="ECO:0000256" key="9">
    <source>
        <dbReference type="ARBA" id="ARBA00023128"/>
    </source>
</evidence>
<evidence type="ECO:0000256" key="6">
    <source>
        <dbReference type="ARBA" id="ARBA00022792"/>
    </source>
</evidence>
<name>A0A8D8XKS5_9HEMI</name>
<evidence type="ECO:0000256" key="2">
    <source>
        <dbReference type="ARBA" id="ARBA00010441"/>
    </source>
</evidence>
<keyword evidence="6" id="KW-0999">Mitochondrion inner membrane</keyword>
<reference evidence="16" key="1">
    <citation type="submission" date="2021-05" db="EMBL/GenBank/DDBJ databases">
        <authorList>
            <person name="Alioto T."/>
            <person name="Alioto T."/>
            <person name="Gomez Garrido J."/>
        </authorList>
    </citation>
    <scope>NUCLEOTIDE SEQUENCE</scope>
</reference>
<keyword evidence="11" id="KW-0594">Phospholipid biosynthesis</keyword>
<sequence length="354" mass="40240">MALYVSHLKLFQARHFVNKCHGLKYFNYHIKSRPITWLFKKYNVNKNNQLSILSMPYLISQNNSSSDNENNHNNIHCSKYNNKSSLARQKYKAVLHDKQEKIKSTSLKIKKQGKLILSDIKETKVKMKERMGQVIEKENIWTVPNLLCMSRICLSPMLCYFIVHGQFEYALVFVIVAGITDGLDGWIARTFKNQSTKLGSFLDPMADKVLIATLFLSLTYVELIPVYLTGLIILRDILLVGAGFYVRYISLPKPRTLSRYFDVSLATAQLAPTFISKCNTSVQLFLTFGTLGVSVFDMTEQAMPVMEAIWALTAFTTVASAISYIYARNTTYKILHTTKPKVKSKPNNSKVDGG</sequence>
<protein>
    <recommendedName>
        <fullName evidence="13">cardiolipin synthase (CMP-forming)</fullName>
        <ecNumber evidence="13">2.7.8.41</ecNumber>
    </recommendedName>
</protein>
<feature type="transmembrane region" description="Helical" evidence="15">
    <location>
        <begin position="209"/>
        <end position="234"/>
    </location>
</feature>
<dbReference type="InterPro" id="IPR000462">
    <property type="entry name" value="CDP-OH_P_trans"/>
</dbReference>
<keyword evidence="4" id="KW-0808">Transferase</keyword>
<dbReference type="AlphaFoldDB" id="A0A8D8XKS5"/>
<evidence type="ECO:0000256" key="5">
    <source>
        <dbReference type="ARBA" id="ARBA00022692"/>
    </source>
</evidence>
<proteinExistence type="inferred from homology"/>
<feature type="transmembrane region" description="Helical" evidence="15">
    <location>
        <begin position="308"/>
        <end position="327"/>
    </location>
</feature>
<keyword evidence="10 15" id="KW-0472">Membrane</keyword>
<dbReference type="GO" id="GO:0043337">
    <property type="term" value="F:cardiolipin synthase (CMP-forming)"/>
    <property type="evidence" value="ECO:0007669"/>
    <property type="project" value="UniProtKB-EC"/>
</dbReference>
<evidence type="ECO:0000256" key="8">
    <source>
        <dbReference type="ARBA" id="ARBA00023098"/>
    </source>
</evidence>
<keyword evidence="12" id="KW-1208">Phospholipid metabolism</keyword>
<dbReference type="EMBL" id="HBUF01336786">
    <property type="protein sequence ID" value="CAG6698194.1"/>
    <property type="molecule type" value="Transcribed_RNA"/>
</dbReference>
<feature type="transmembrane region" description="Helical" evidence="15">
    <location>
        <begin position="169"/>
        <end position="188"/>
    </location>
</feature>
<dbReference type="EC" id="2.7.8.41" evidence="13"/>
<keyword evidence="8" id="KW-0443">Lipid metabolism</keyword>
<evidence type="ECO:0000256" key="13">
    <source>
        <dbReference type="ARBA" id="ARBA00039001"/>
    </source>
</evidence>